<feature type="region of interest" description="Disordered" evidence="1">
    <location>
        <begin position="1"/>
        <end position="21"/>
    </location>
</feature>
<protein>
    <submittedName>
        <fullName evidence="2">Uncharacterized protein</fullName>
    </submittedName>
</protein>
<evidence type="ECO:0000313" key="2">
    <source>
        <dbReference type="EMBL" id="XCM83003.1"/>
    </source>
</evidence>
<dbReference type="KEGG" id="kcm:ABWK59_30820"/>
<gene>
    <name evidence="2" type="ORF">ABWK59_30820</name>
</gene>
<dbReference type="RefSeq" id="WP_354643938.1">
    <property type="nucleotide sequence ID" value="NZ_CP159872.1"/>
</dbReference>
<name>A0AAU8K4N8_9ACTN</name>
<proteinExistence type="predicted"/>
<evidence type="ECO:0000256" key="1">
    <source>
        <dbReference type="SAM" id="MobiDB-lite"/>
    </source>
</evidence>
<dbReference type="EMBL" id="CP159872">
    <property type="protein sequence ID" value="XCM83003.1"/>
    <property type="molecule type" value="Genomic_DNA"/>
</dbReference>
<sequence length="278" mass="30367">MTTTPAPTTGGTPTPDTLKHGRHGTYTWYGCRCPKCTAAATRYSANRRRQKAYGRWQPLVDAGRVRAHLDTLRAAGLTTRQISDRSSVHAIVIENLGRNRTQRVRPANADAILAIQPPAHVYSLAPVDATATRRRLQALTALGWPLTRITTTAGVHPRSIRDVLHGRQAAVAASTAAAIHAAYGQLWDRDPAMHGVLPRLIRGAQALAASRQWAPPLAWDDDSINDPTALPDWTGRCGTTGGYYDHTQIGSPTCPRCREAVRVAAADRKFRRRQRQAA</sequence>
<organism evidence="2">
    <name type="scientific">Kitasatospora camelliae</name>
    <dbReference type="NCBI Taxonomy" id="3156397"/>
    <lineage>
        <taxon>Bacteria</taxon>
        <taxon>Bacillati</taxon>
        <taxon>Actinomycetota</taxon>
        <taxon>Actinomycetes</taxon>
        <taxon>Kitasatosporales</taxon>
        <taxon>Streptomycetaceae</taxon>
        <taxon>Kitasatospora</taxon>
    </lineage>
</organism>
<reference evidence="2" key="1">
    <citation type="submission" date="2024-06" db="EMBL/GenBank/DDBJ databases">
        <title>The genome sequences of Kitasatospora sp. strain HUAS MG31.</title>
        <authorList>
            <person name="Mo P."/>
        </authorList>
    </citation>
    <scope>NUCLEOTIDE SEQUENCE</scope>
    <source>
        <strain evidence="2">HUAS MG31</strain>
    </source>
</reference>
<dbReference type="AlphaFoldDB" id="A0AAU8K4N8"/>
<feature type="compositionally biased region" description="Low complexity" evidence="1">
    <location>
        <begin position="1"/>
        <end position="16"/>
    </location>
</feature>
<accession>A0AAU8K4N8</accession>